<dbReference type="OrthoDB" id="7485811at2759"/>
<sequence>MQDCRGKRILRLVQLNNENLSKKPKVIVQQVATLNSCTTGLLEKEILQQQTVPESHFGSSHELDFISNENSPEEGVLEDQDEEYPFAASDKDDEEYDPNIEEDNNSDTSEGTEAPKEENPDRSRWYKADDKKCNRNLTKKCRNLGQPYTTKNGTKPAKAPQYVNCNSCRFKCSIKFSDAERTELGSSYWQLES</sequence>
<feature type="compositionally biased region" description="Acidic residues" evidence="1">
    <location>
        <begin position="91"/>
        <end position="105"/>
    </location>
</feature>
<name>A0A9P0CVR5_9CUCU</name>
<evidence type="ECO:0000256" key="1">
    <source>
        <dbReference type="SAM" id="MobiDB-lite"/>
    </source>
</evidence>
<evidence type="ECO:0000313" key="3">
    <source>
        <dbReference type="Proteomes" id="UP001153636"/>
    </source>
</evidence>
<feature type="compositionally biased region" description="Acidic residues" evidence="1">
    <location>
        <begin position="71"/>
        <end position="84"/>
    </location>
</feature>
<gene>
    <name evidence="2" type="ORF">PSYICH_LOCUS6469</name>
</gene>
<dbReference type="Proteomes" id="UP001153636">
    <property type="component" value="Chromosome 2"/>
</dbReference>
<accession>A0A9P0CVR5</accession>
<organism evidence="2 3">
    <name type="scientific">Psylliodes chrysocephalus</name>
    <dbReference type="NCBI Taxonomy" id="3402493"/>
    <lineage>
        <taxon>Eukaryota</taxon>
        <taxon>Metazoa</taxon>
        <taxon>Ecdysozoa</taxon>
        <taxon>Arthropoda</taxon>
        <taxon>Hexapoda</taxon>
        <taxon>Insecta</taxon>
        <taxon>Pterygota</taxon>
        <taxon>Neoptera</taxon>
        <taxon>Endopterygota</taxon>
        <taxon>Coleoptera</taxon>
        <taxon>Polyphaga</taxon>
        <taxon>Cucujiformia</taxon>
        <taxon>Chrysomeloidea</taxon>
        <taxon>Chrysomelidae</taxon>
        <taxon>Galerucinae</taxon>
        <taxon>Alticini</taxon>
        <taxon>Psylliodes</taxon>
    </lineage>
</organism>
<feature type="region of interest" description="Disordered" evidence="1">
    <location>
        <begin position="53"/>
        <end position="130"/>
    </location>
</feature>
<protein>
    <submittedName>
        <fullName evidence="2">Uncharacterized protein</fullName>
    </submittedName>
</protein>
<feature type="compositionally biased region" description="Basic and acidic residues" evidence="1">
    <location>
        <begin position="113"/>
        <end position="130"/>
    </location>
</feature>
<reference evidence="2" key="1">
    <citation type="submission" date="2022-01" db="EMBL/GenBank/DDBJ databases">
        <authorList>
            <person name="King R."/>
        </authorList>
    </citation>
    <scope>NUCLEOTIDE SEQUENCE</scope>
</reference>
<proteinExistence type="predicted"/>
<dbReference type="AlphaFoldDB" id="A0A9P0CVR5"/>
<keyword evidence="3" id="KW-1185">Reference proteome</keyword>
<dbReference type="EMBL" id="OV651814">
    <property type="protein sequence ID" value="CAH1107070.1"/>
    <property type="molecule type" value="Genomic_DNA"/>
</dbReference>
<evidence type="ECO:0000313" key="2">
    <source>
        <dbReference type="EMBL" id="CAH1107070.1"/>
    </source>
</evidence>